<gene>
    <name evidence="1" type="ORF">H5P28_01135</name>
</gene>
<evidence type="ECO:0000313" key="2">
    <source>
        <dbReference type="Proteomes" id="UP000546464"/>
    </source>
</evidence>
<protein>
    <submittedName>
        <fullName evidence="1">Uncharacterized protein</fullName>
    </submittedName>
</protein>
<dbReference type="EMBL" id="JACHVB010000012">
    <property type="protein sequence ID" value="MBC2592853.1"/>
    <property type="molecule type" value="Genomic_DNA"/>
</dbReference>
<evidence type="ECO:0000313" key="1">
    <source>
        <dbReference type="EMBL" id="MBC2592853.1"/>
    </source>
</evidence>
<organism evidence="1 2">
    <name type="scientific">Ruficoccus amylovorans</name>
    <dbReference type="NCBI Taxonomy" id="1804625"/>
    <lineage>
        <taxon>Bacteria</taxon>
        <taxon>Pseudomonadati</taxon>
        <taxon>Verrucomicrobiota</taxon>
        <taxon>Opitutia</taxon>
        <taxon>Puniceicoccales</taxon>
        <taxon>Cerasicoccaceae</taxon>
        <taxon>Ruficoccus</taxon>
    </lineage>
</organism>
<dbReference type="RefSeq" id="WP_185673867.1">
    <property type="nucleotide sequence ID" value="NZ_JACHVB010000012.1"/>
</dbReference>
<keyword evidence="2" id="KW-1185">Reference proteome</keyword>
<reference evidence="1 2" key="1">
    <citation type="submission" date="2020-07" db="EMBL/GenBank/DDBJ databases">
        <authorList>
            <person name="Feng X."/>
        </authorList>
    </citation>
    <scope>NUCLEOTIDE SEQUENCE [LARGE SCALE GENOMIC DNA]</scope>
    <source>
        <strain evidence="1 2">JCM31066</strain>
    </source>
</reference>
<name>A0A842H8J6_9BACT</name>
<comment type="caution">
    <text evidence="1">The sequence shown here is derived from an EMBL/GenBank/DDBJ whole genome shotgun (WGS) entry which is preliminary data.</text>
</comment>
<dbReference type="Proteomes" id="UP000546464">
    <property type="component" value="Unassembled WGS sequence"/>
</dbReference>
<dbReference type="AlphaFoldDB" id="A0A842H8J6"/>
<accession>A0A842H8J6</accession>
<proteinExistence type="predicted"/>
<sequence>MKLNRIVILYFLLPPLCHAEEDRYNREVIKEYALSPQTVYNIPIGNTPTTVTFPGPLQSIDGANVGSVPKDNPPVLLSYVAGQSFFSVRAMQPNARGALNVVYQGQTYAFNFYHHEDVVPYRTVRLMQSDELMADSAALGPGAITIRRTTPNVLLDLLDRAKSYPLVQRAYPGMLDEEVDYRVPEGLTTEYRDYTATIEEVMRFVRYDTLVFRISLHNTSEEDIYYQPQMLAIRIGQNLYYPSIADASGIIPAQSDSVAYLAITGKPNGEAAHLSVHNPFQVIVTRITYPAKLFIP</sequence>